<proteinExistence type="predicted"/>
<dbReference type="Proteomes" id="UP001529510">
    <property type="component" value="Unassembled WGS sequence"/>
</dbReference>
<comment type="caution">
    <text evidence="1">The sequence shown here is derived from an EMBL/GenBank/DDBJ whole genome shotgun (WGS) entry which is preliminary data.</text>
</comment>
<feature type="non-terminal residue" evidence="1">
    <location>
        <position position="1"/>
    </location>
</feature>
<feature type="non-terminal residue" evidence="1">
    <location>
        <position position="50"/>
    </location>
</feature>
<name>A0ABD0QG47_CIRMR</name>
<dbReference type="EMBL" id="JAMKFB020000009">
    <property type="protein sequence ID" value="KAL0183976.1"/>
    <property type="molecule type" value="Genomic_DNA"/>
</dbReference>
<dbReference type="AlphaFoldDB" id="A0ABD0QG47"/>
<gene>
    <name evidence="1" type="ORF">M9458_019672</name>
</gene>
<organism evidence="1 2">
    <name type="scientific">Cirrhinus mrigala</name>
    <name type="common">Mrigala</name>
    <dbReference type="NCBI Taxonomy" id="683832"/>
    <lineage>
        <taxon>Eukaryota</taxon>
        <taxon>Metazoa</taxon>
        <taxon>Chordata</taxon>
        <taxon>Craniata</taxon>
        <taxon>Vertebrata</taxon>
        <taxon>Euteleostomi</taxon>
        <taxon>Actinopterygii</taxon>
        <taxon>Neopterygii</taxon>
        <taxon>Teleostei</taxon>
        <taxon>Ostariophysi</taxon>
        <taxon>Cypriniformes</taxon>
        <taxon>Cyprinidae</taxon>
        <taxon>Labeoninae</taxon>
        <taxon>Labeonini</taxon>
        <taxon>Cirrhinus</taxon>
    </lineage>
</organism>
<reference evidence="1 2" key="1">
    <citation type="submission" date="2024-05" db="EMBL/GenBank/DDBJ databases">
        <title>Genome sequencing and assembly of Indian major carp, Cirrhinus mrigala (Hamilton, 1822).</title>
        <authorList>
            <person name="Mohindra V."/>
            <person name="Chowdhury L.M."/>
            <person name="Lal K."/>
            <person name="Jena J.K."/>
        </authorList>
    </citation>
    <scope>NUCLEOTIDE SEQUENCE [LARGE SCALE GENOMIC DNA]</scope>
    <source>
        <strain evidence="1">CM1030</strain>
        <tissue evidence="1">Blood</tissue>
    </source>
</reference>
<evidence type="ECO:0000313" key="2">
    <source>
        <dbReference type="Proteomes" id="UP001529510"/>
    </source>
</evidence>
<protein>
    <submittedName>
        <fullName evidence="1">Uncharacterized protein</fullName>
    </submittedName>
</protein>
<sequence>LNTLYQMCLCACSVITNVWRMPESLLVICSSHKAQSREAEIVGRLRPCSS</sequence>
<evidence type="ECO:0000313" key="1">
    <source>
        <dbReference type="EMBL" id="KAL0183976.1"/>
    </source>
</evidence>
<accession>A0ABD0QG47</accession>
<keyword evidence="2" id="KW-1185">Reference proteome</keyword>